<evidence type="ECO:0008006" key="4">
    <source>
        <dbReference type="Google" id="ProtNLM"/>
    </source>
</evidence>
<evidence type="ECO:0000256" key="1">
    <source>
        <dbReference type="SAM" id="Phobius"/>
    </source>
</evidence>
<dbReference type="Proteomes" id="UP001143391">
    <property type="component" value="Unassembled WGS sequence"/>
</dbReference>
<reference evidence="2" key="1">
    <citation type="submission" date="2022-07" db="EMBL/GenBank/DDBJ databases">
        <title>Marinobacter iranensis a new bacterium isolate from a hipersaline lake in Iran.</title>
        <authorList>
            <person name="Mohammad A.M.A."/>
            <person name="Cristina S.-P."/>
            <person name="Antonio V."/>
        </authorList>
    </citation>
    <scope>NUCLEOTIDE SEQUENCE</scope>
    <source>
        <strain evidence="2">71-i</strain>
    </source>
</reference>
<organism evidence="2 3">
    <name type="scientific">Marinobacter iranensis</name>
    <dbReference type="NCBI Taxonomy" id="2962607"/>
    <lineage>
        <taxon>Bacteria</taxon>
        <taxon>Pseudomonadati</taxon>
        <taxon>Pseudomonadota</taxon>
        <taxon>Gammaproteobacteria</taxon>
        <taxon>Pseudomonadales</taxon>
        <taxon>Marinobacteraceae</taxon>
        <taxon>Marinobacter</taxon>
    </lineage>
</organism>
<evidence type="ECO:0000313" key="3">
    <source>
        <dbReference type="Proteomes" id="UP001143391"/>
    </source>
</evidence>
<proteinExistence type="predicted"/>
<accession>A0ABT5YE40</accession>
<comment type="caution">
    <text evidence="2">The sequence shown here is derived from an EMBL/GenBank/DDBJ whole genome shotgun (WGS) entry which is preliminary data.</text>
</comment>
<name>A0ABT5YE40_9GAMM</name>
<protein>
    <recommendedName>
        <fullName evidence="4">Toxin CptA</fullName>
    </recommendedName>
</protein>
<keyword evidence="1" id="KW-0812">Transmembrane</keyword>
<dbReference type="EMBL" id="JANCMW010000012">
    <property type="protein sequence ID" value="MDF0751933.1"/>
    <property type="molecule type" value="Genomic_DNA"/>
</dbReference>
<keyword evidence="3" id="KW-1185">Reference proteome</keyword>
<keyword evidence="1" id="KW-0472">Membrane</keyword>
<dbReference type="RefSeq" id="WP_275708726.1">
    <property type="nucleotide sequence ID" value="NZ_JANCMW010000012.1"/>
</dbReference>
<gene>
    <name evidence="2" type="ORF">NLU14_17015</name>
</gene>
<evidence type="ECO:0000313" key="2">
    <source>
        <dbReference type="EMBL" id="MDF0751933.1"/>
    </source>
</evidence>
<sequence length="162" mass="17542">MSSRIELRLSPSHAVGLVCALPWLTLAVLVAALASEFGYGFLILFMPVLAGAFFQYRRNGLLEGPNAVTGLRIENGRIYACFGSGSEHAVLVASESRMGSRFAVLKLRQSGTISITHPVVLVTFAPWLCNTSPEASRRLRVWLRLGPSPGAKESGNQVQETQ</sequence>
<feature type="transmembrane region" description="Helical" evidence="1">
    <location>
        <begin position="12"/>
        <end position="33"/>
    </location>
</feature>
<feature type="transmembrane region" description="Helical" evidence="1">
    <location>
        <begin position="39"/>
        <end position="56"/>
    </location>
</feature>
<keyword evidence="1" id="KW-1133">Transmembrane helix</keyword>